<keyword evidence="4" id="KW-0132">Cell division</keyword>
<keyword evidence="11" id="KW-0175">Coiled coil</keyword>
<protein>
    <submittedName>
        <fullName evidence="16">Microtubule-associated protein RP/EB family member 1B</fullName>
    </submittedName>
</protein>
<feature type="coiled-coil region" evidence="11">
    <location>
        <begin position="236"/>
        <end position="263"/>
    </location>
</feature>
<dbReference type="GO" id="GO:0005874">
    <property type="term" value="C:microtubule"/>
    <property type="evidence" value="ECO:0007669"/>
    <property type="project" value="UniProtKB-KW"/>
</dbReference>
<evidence type="ECO:0000256" key="5">
    <source>
        <dbReference type="ARBA" id="ARBA00022701"/>
    </source>
</evidence>
<dbReference type="GO" id="GO:0009524">
    <property type="term" value="C:phragmoplast"/>
    <property type="evidence" value="ECO:0007669"/>
    <property type="project" value="UniProtKB-SubCell"/>
</dbReference>
<proteinExistence type="inferred from homology"/>
<comment type="subcellular location">
    <subcellularLocation>
        <location evidence="9">Cytoplasm</location>
        <location evidence="9">Cytoskeleton</location>
        <location evidence="9">Phragmoplast</location>
    </subcellularLocation>
    <subcellularLocation>
        <location evidence="1">Cytoplasm</location>
        <location evidence="1">Cytoskeleton</location>
        <location evidence="1">Spindle</location>
    </subcellularLocation>
</comment>
<keyword evidence="13" id="KW-0732">Signal</keyword>
<dbReference type="Pfam" id="PF00307">
    <property type="entry name" value="CH"/>
    <property type="match status" value="1"/>
</dbReference>
<dbReference type="InterPro" id="IPR036872">
    <property type="entry name" value="CH_dom_sf"/>
</dbReference>
<reference evidence="16 17" key="1">
    <citation type="journal article" date="2017" name="Nature">
        <title>The Apostasia genome and the evolution of orchids.</title>
        <authorList>
            <person name="Zhang G.Q."/>
            <person name="Liu K.W."/>
            <person name="Li Z."/>
            <person name="Lohaus R."/>
            <person name="Hsiao Y.Y."/>
            <person name="Niu S.C."/>
            <person name="Wang J.Y."/>
            <person name="Lin Y.C."/>
            <person name="Xu Q."/>
            <person name="Chen L.J."/>
            <person name="Yoshida K."/>
            <person name="Fujiwara S."/>
            <person name="Wang Z.W."/>
            <person name="Zhang Y.Q."/>
            <person name="Mitsuda N."/>
            <person name="Wang M."/>
            <person name="Liu G.H."/>
            <person name="Pecoraro L."/>
            <person name="Huang H.X."/>
            <person name="Xiao X.J."/>
            <person name="Lin M."/>
            <person name="Wu X.Y."/>
            <person name="Wu W.L."/>
            <person name="Chen Y.Y."/>
            <person name="Chang S.B."/>
            <person name="Sakamoto S."/>
            <person name="Ohme-Takagi M."/>
            <person name="Yagi M."/>
            <person name="Zeng S.J."/>
            <person name="Shen C.Y."/>
            <person name="Yeh C.M."/>
            <person name="Luo Y.B."/>
            <person name="Tsai W.C."/>
            <person name="Van de Peer Y."/>
            <person name="Liu Z.J."/>
        </authorList>
    </citation>
    <scope>NUCLEOTIDE SEQUENCE [LARGE SCALE GENOMIC DNA]</scope>
    <source>
        <strain evidence="17">cv. Shenzhen</strain>
        <tissue evidence="16">Stem</tissue>
    </source>
</reference>
<evidence type="ECO:0000256" key="10">
    <source>
        <dbReference type="PROSITE-ProRule" id="PRU00576"/>
    </source>
</evidence>
<evidence type="ECO:0000256" key="4">
    <source>
        <dbReference type="ARBA" id="ARBA00022618"/>
    </source>
</evidence>
<keyword evidence="3" id="KW-0963">Cytoplasm</keyword>
<keyword evidence="6" id="KW-0498">Mitosis</keyword>
<dbReference type="PANTHER" id="PTHR10623">
    <property type="entry name" value="MICROTUBULE-ASSOCIATED PROTEIN RP/EB FAMILY MEMBER"/>
    <property type="match status" value="1"/>
</dbReference>
<evidence type="ECO:0000256" key="1">
    <source>
        <dbReference type="ARBA" id="ARBA00004186"/>
    </source>
</evidence>
<comment type="similarity">
    <text evidence="2">Belongs to the MAPRE family.</text>
</comment>
<evidence type="ECO:0000259" key="15">
    <source>
        <dbReference type="PROSITE" id="PS51230"/>
    </source>
</evidence>
<dbReference type="OrthoDB" id="2119228at2759"/>
<evidence type="ECO:0000256" key="6">
    <source>
        <dbReference type="ARBA" id="ARBA00022776"/>
    </source>
</evidence>
<dbReference type="SUPFAM" id="SSF140612">
    <property type="entry name" value="EB1 dimerisation domain-like"/>
    <property type="match status" value="1"/>
</dbReference>
<dbReference type="SUPFAM" id="SSF47576">
    <property type="entry name" value="Calponin-homology domain, CH-domain"/>
    <property type="match status" value="1"/>
</dbReference>
<evidence type="ECO:0000256" key="2">
    <source>
        <dbReference type="ARBA" id="ARBA00010729"/>
    </source>
</evidence>
<evidence type="ECO:0000313" key="17">
    <source>
        <dbReference type="Proteomes" id="UP000236161"/>
    </source>
</evidence>
<feature type="domain" description="Calponin-homology (CH)" evidence="14">
    <location>
        <begin position="61"/>
        <end position="175"/>
    </location>
</feature>
<dbReference type="PROSITE" id="PS51230">
    <property type="entry name" value="EB1_C"/>
    <property type="match status" value="1"/>
</dbReference>
<keyword evidence="7" id="KW-0206">Cytoskeleton</keyword>
<dbReference type="EMBL" id="KZ452018">
    <property type="protein sequence ID" value="PKA50728.1"/>
    <property type="molecule type" value="Genomic_DNA"/>
</dbReference>
<feature type="domain" description="EB1 C-terminal" evidence="15">
    <location>
        <begin position="235"/>
        <end position="305"/>
    </location>
</feature>
<dbReference type="Pfam" id="PF03271">
    <property type="entry name" value="EB1"/>
    <property type="match status" value="1"/>
</dbReference>
<evidence type="ECO:0000256" key="13">
    <source>
        <dbReference type="SAM" id="SignalP"/>
    </source>
</evidence>
<dbReference type="InterPro" id="IPR004953">
    <property type="entry name" value="EB1_C"/>
</dbReference>
<dbReference type="STRING" id="1088818.A0A2I0A5A4"/>
<gene>
    <name evidence="16" type="primary">EB1B</name>
    <name evidence="16" type="ORF">AXF42_Ash017607</name>
</gene>
<feature type="compositionally biased region" description="Acidic residues" evidence="12">
    <location>
        <begin position="308"/>
        <end position="328"/>
    </location>
</feature>
<evidence type="ECO:0000256" key="8">
    <source>
        <dbReference type="ARBA" id="ARBA00023306"/>
    </source>
</evidence>
<evidence type="ECO:0000256" key="11">
    <source>
        <dbReference type="SAM" id="Coils"/>
    </source>
</evidence>
<dbReference type="Proteomes" id="UP000236161">
    <property type="component" value="Unassembled WGS sequence"/>
</dbReference>
<organism evidence="16 17">
    <name type="scientific">Apostasia shenzhenica</name>
    <dbReference type="NCBI Taxonomy" id="1088818"/>
    <lineage>
        <taxon>Eukaryota</taxon>
        <taxon>Viridiplantae</taxon>
        <taxon>Streptophyta</taxon>
        <taxon>Embryophyta</taxon>
        <taxon>Tracheophyta</taxon>
        <taxon>Spermatophyta</taxon>
        <taxon>Magnoliopsida</taxon>
        <taxon>Liliopsida</taxon>
        <taxon>Asparagales</taxon>
        <taxon>Orchidaceae</taxon>
        <taxon>Apostasioideae</taxon>
        <taxon>Apostasia</taxon>
    </lineage>
</organism>
<dbReference type="InterPro" id="IPR027328">
    <property type="entry name" value="MAPRE"/>
</dbReference>
<sequence length="328" mass="37089">MGRGPSSLSLSLPLSGLFLSVSLSPSRLTLALGSRPFALHRGYRDGWGRQHWDHGRGVLRWEKRDPFMDQCYAPAEPHACGGGIDDLILLAYGRGKAASGAVQCQMMDMVHPGIVPMHKVNFDARTEYEMIQNYKLLQEVFNKLKIEKHVEVNKLVKGRPLDNLEFLQWLKRYCDSVNGGMMNENYHPVERRCKGGKEKIIKGLQRTSKSFQSNNLGNRVSTDGAKQGKVSPNANMESYTAQIQELSDKIRELTVSLDGMEKERDFYYEKLRLIEILCQKPELEHLPMTKAVLKILYADDSEKTPLPEAEEFLSESLDAGDLEAEQSD</sequence>
<dbReference type="GO" id="GO:0005819">
    <property type="term" value="C:spindle"/>
    <property type="evidence" value="ECO:0007669"/>
    <property type="project" value="UniProtKB-SubCell"/>
</dbReference>
<evidence type="ECO:0000256" key="7">
    <source>
        <dbReference type="ARBA" id="ARBA00023212"/>
    </source>
</evidence>
<feature type="region of interest" description="Disordered" evidence="12">
    <location>
        <begin position="212"/>
        <end position="232"/>
    </location>
</feature>
<dbReference type="PROSITE" id="PS50021">
    <property type="entry name" value="CH"/>
    <property type="match status" value="1"/>
</dbReference>
<keyword evidence="5 10" id="KW-0493">Microtubule</keyword>
<dbReference type="InterPro" id="IPR001715">
    <property type="entry name" value="CH_dom"/>
</dbReference>
<evidence type="ECO:0000256" key="9">
    <source>
        <dbReference type="ARBA" id="ARBA00060413"/>
    </source>
</evidence>
<feature type="signal peptide" evidence="13">
    <location>
        <begin position="1"/>
        <end position="31"/>
    </location>
</feature>
<dbReference type="Gene3D" id="1.10.418.10">
    <property type="entry name" value="Calponin-like domain"/>
    <property type="match status" value="1"/>
</dbReference>
<evidence type="ECO:0000256" key="3">
    <source>
        <dbReference type="ARBA" id="ARBA00022490"/>
    </source>
</evidence>
<evidence type="ECO:0000259" key="14">
    <source>
        <dbReference type="PROSITE" id="PS50021"/>
    </source>
</evidence>
<dbReference type="Gene3D" id="1.20.5.1430">
    <property type="match status" value="1"/>
</dbReference>
<dbReference type="GO" id="GO:0009652">
    <property type="term" value="P:thigmotropism"/>
    <property type="evidence" value="ECO:0007669"/>
    <property type="project" value="UniProtKB-ARBA"/>
</dbReference>
<name>A0A2I0A5A4_9ASPA</name>
<evidence type="ECO:0000256" key="12">
    <source>
        <dbReference type="SAM" id="MobiDB-lite"/>
    </source>
</evidence>
<feature type="chain" id="PRO_5014158362" evidence="13">
    <location>
        <begin position="32"/>
        <end position="328"/>
    </location>
</feature>
<dbReference type="GO" id="GO:0008017">
    <property type="term" value="F:microtubule binding"/>
    <property type="evidence" value="ECO:0007669"/>
    <property type="project" value="InterPro"/>
</dbReference>
<keyword evidence="8" id="KW-0131">Cell cycle</keyword>
<keyword evidence="17" id="KW-1185">Reference proteome</keyword>
<accession>A0A2I0A5A4</accession>
<dbReference type="InterPro" id="IPR036133">
    <property type="entry name" value="EB1_C_sf"/>
</dbReference>
<evidence type="ECO:0000313" key="16">
    <source>
        <dbReference type="EMBL" id="PKA50728.1"/>
    </source>
</evidence>
<feature type="compositionally biased region" description="Polar residues" evidence="12">
    <location>
        <begin position="212"/>
        <end position="221"/>
    </location>
</feature>
<dbReference type="FunFam" id="1.10.418.10:FF:000028">
    <property type="entry name" value="RP/EB family microtubule-associated protein"/>
    <property type="match status" value="1"/>
</dbReference>
<dbReference type="GO" id="GO:0051301">
    <property type="term" value="P:cell division"/>
    <property type="evidence" value="ECO:0007669"/>
    <property type="project" value="UniProtKB-KW"/>
</dbReference>
<dbReference type="AlphaFoldDB" id="A0A2I0A5A4"/>
<feature type="region of interest" description="Disordered" evidence="12">
    <location>
        <begin position="306"/>
        <end position="328"/>
    </location>
</feature>